<organism evidence="2 3">
    <name type="scientific">Chitinophaga agrisoli</name>
    <dbReference type="NCBI Taxonomy" id="2607653"/>
    <lineage>
        <taxon>Bacteria</taxon>
        <taxon>Pseudomonadati</taxon>
        <taxon>Bacteroidota</taxon>
        <taxon>Chitinophagia</taxon>
        <taxon>Chitinophagales</taxon>
        <taxon>Chitinophagaceae</taxon>
        <taxon>Chitinophaga</taxon>
    </lineage>
</organism>
<feature type="signal peptide" evidence="1">
    <location>
        <begin position="1"/>
        <end position="22"/>
    </location>
</feature>
<accession>A0A5B2VPM1</accession>
<reference evidence="2 3" key="2">
    <citation type="submission" date="2019-09" db="EMBL/GenBank/DDBJ databases">
        <authorList>
            <person name="Jin C."/>
        </authorList>
    </citation>
    <scope>NUCLEOTIDE SEQUENCE [LARGE SCALE GENOMIC DNA]</scope>
    <source>
        <strain evidence="2 3">BN140078</strain>
    </source>
</reference>
<keyword evidence="3" id="KW-1185">Reference proteome</keyword>
<evidence type="ECO:0000256" key="1">
    <source>
        <dbReference type="SAM" id="SignalP"/>
    </source>
</evidence>
<dbReference type="Gene3D" id="3.40.720.10">
    <property type="entry name" value="Alkaline Phosphatase, subunit A"/>
    <property type="match status" value="1"/>
</dbReference>
<protein>
    <submittedName>
        <fullName evidence="2">Alkaline phosphatase family protein</fullName>
    </submittedName>
</protein>
<dbReference type="PANTHER" id="PTHR10151">
    <property type="entry name" value="ECTONUCLEOTIDE PYROPHOSPHATASE/PHOSPHODIESTERASE"/>
    <property type="match status" value="1"/>
</dbReference>
<evidence type="ECO:0000313" key="3">
    <source>
        <dbReference type="Proteomes" id="UP000324611"/>
    </source>
</evidence>
<gene>
    <name evidence="2" type="ORF">F0L74_31195</name>
</gene>
<dbReference type="InterPro" id="IPR017850">
    <property type="entry name" value="Alkaline_phosphatase_core_sf"/>
</dbReference>
<evidence type="ECO:0000313" key="2">
    <source>
        <dbReference type="EMBL" id="KAA2240618.1"/>
    </source>
</evidence>
<comment type="caution">
    <text evidence="2">The sequence shown here is derived from an EMBL/GenBank/DDBJ whole genome shotgun (WGS) entry which is preliminary data.</text>
</comment>
<dbReference type="SUPFAM" id="SSF53649">
    <property type="entry name" value="Alkaline phosphatase-like"/>
    <property type="match status" value="1"/>
</dbReference>
<dbReference type="AlphaFoldDB" id="A0A5B2VPM1"/>
<dbReference type="Proteomes" id="UP000324611">
    <property type="component" value="Unassembled WGS sequence"/>
</dbReference>
<dbReference type="InterPro" id="IPR002591">
    <property type="entry name" value="Phosphodiest/P_Trfase"/>
</dbReference>
<reference evidence="2 3" key="1">
    <citation type="submission" date="2019-09" db="EMBL/GenBank/DDBJ databases">
        <title>Chitinophaga ginsengihumi sp. nov., isolated from soil of ginseng rhizosphere.</title>
        <authorList>
            <person name="Lee J."/>
        </authorList>
    </citation>
    <scope>NUCLEOTIDE SEQUENCE [LARGE SCALE GENOMIC DNA]</scope>
    <source>
        <strain evidence="2 3">BN140078</strain>
    </source>
</reference>
<dbReference type="RefSeq" id="WP_149841795.1">
    <property type="nucleotide sequence ID" value="NZ_VUOC01000004.1"/>
</dbReference>
<dbReference type="Pfam" id="PF01663">
    <property type="entry name" value="Phosphodiest"/>
    <property type="match status" value="1"/>
</dbReference>
<dbReference type="EMBL" id="VUOC01000004">
    <property type="protein sequence ID" value="KAA2240618.1"/>
    <property type="molecule type" value="Genomic_DNA"/>
</dbReference>
<sequence>MKQLKIISCLLLCTLCGITLHAQKGARKAVFIIVDGIPADVEEKVPTPHLDSIAAVGGYTRAYVGGEKGGYSQTPTISAVGYNSLLTGTWVNKHNVWDNDIKAQNYNYWSVFRYFKQAYPQKKTAIFSTWLDNRTKLVGDSLPQTGYVQIDHHVDGLEIDTVRYPHDKNSWYIHQVDEEVTTQADAYLRTNAPDLSWVYLEYSDDMGHRYGDSDKMYDAVKMVDDQVSRIWNAIEYRRKQFGEDWLIFITTDHGRDSRTGRGHGGQSDRERTTWMVTNARDLNSYFKNNPPGIVDIMPSISRFMQIPIPLDNARELDGVPLIGKVSLAQPQAQLENGQLQLQWRALEKKGNVKFWIATTNNFKEGGKDEYRQMGEAPLAQEKATINVGQLPSGFYKIVFEGPDNMVNRWIVSKK</sequence>
<dbReference type="GO" id="GO:0016787">
    <property type="term" value="F:hydrolase activity"/>
    <property type="evidence" value="ECO:0007669"/>
    <property type="project" value="UniProtKB-ARBA"/>
</dbReference>
<feature type="chain" id="PRO_5022786487" evidence="1">
    <location>
        <begin position="23"/>
        <end position="414"/>
    </location>
</feature>
<proteinExistence type="predicted"/>
<keyword evidence="1" id="KW-0732">Signal</keyword>
<dbReference type="PANTHER" id="PTHR10151:SF120">
    <property type="entry name" value="BIS(5'-ADENOSYL)-TRIPHOSPHATASE"/>
    <property type="match status" value="1"/>
</dbReference>
<name>A0A5B2VPM1_9BACT</name>